<gene>
    <name evidence="5" type="ORF">BN9_127850</name>
</gene>
<dbReference type="InParanoid" id="A0A024FWD8"/>
<dbReference type="STRING" id="65357.A0A024FWD8"/>
<evidence type="ECO:0000259" key="4">
    <source>
        <dbReference type="Pfam" id="PF11931"/>
    </source>
</evidence>
<reference evidence="5 6" key="1">
    <citation type="submission" date="2012-05" db="EMBL/GenBank/DDBJ databases">
        <title>Recombination and specialization in a pathogen metapopulation.</title>
        <authorList>
            <person name="Gardiner A."/>
            <person name="Kemen E."/>
            <person name="Schultz-Larsen T."/>
            <person name="MacLean D."/>
            <person name="Van Oosterhout C."/>
            <person name="Jones J.D.G."/>
        </authorList>
    </citation>
    <scope>NUCLEOTIDE SEQUENCE [LARGE SCALE GENOMIC DNA]</scope>
    <source>
        <strain evidence="5 6">Ac Nc2</strain>
    </source>
</reference>
<dbReference type="Pfam" id="PF11931">
    <property type="entry name" value="SF3a60_Prp9_C"/>
    <property type="match status" value="1"/>
</dbReference>
<comment type="caution">
    <text evidence="5">The sequence shown here is derived from an EMBL/GenBank/DDBJ whole genome shotgun (WGS) entry which is preliminary data.</text>
</comment>
<dbReference type="InterPro" id="IPR051421">
    <property type="entry name" value="RNA_Proc_DNA_Dmg_Regulator"/>
</dbReference>
<dbReference type="InterPro" id="IPR024598">
    <property type="entry name" value="SF3a60/Prp9_C"/>
</dbReference>
<feature type="compositionally biased region" description="Acidic residues" evidence="3">
    <location>
        <begin position="45"/>
        <end position="59"/>
    </location>
</feature>
<keyword evidence="6" id="KW-1185">Reference proteome</keyword>
<dbReference type="EMBL" id="CAIX01000961">
    <property type="protein sequence ID" value="CCI11356.1"/>
    <property type="molecule type" value="Genomic_DNA"/>
</dbReference>
<accession>A0A024FWD8</accession>
<feature type="domain" description="Splicing factor SF3a60 /Prp9 subunit C-terminal" evidence="4">
    <location>
        <begin position="66"/>
        <end position="144"/>
    </location>
</feature>
<dbReference type="OrthoDB" id="2160351at2759"/>
<evidence type="ECO:0000313" key="5">
    <source>
        <dbReference type="EMBL" id="CCI11356.1"/>
    </source>
</evidence>
<evidence type="ECO:0000256" key="3">
    <source>
        <dbReference type="SAM" id="MobiDB-lite"/>
    </source>
</evidence>
<dbReference type="GO" id="GO:0005681">
    <property type="term" value="C:spliceosomal complex"/>
    <property type="evidence" value="ECO:0007669"/>
    <property type="project" value="InterPro"/>
</dbReference>
<dbReference type="PANTHER" id="PTHR12786:SF2">
    <property type="entry name" value="SPLICING FACTOR 3A SUBUNIT 3"/>
    <property type="match status" value="1"/>
</dbReference>
<name>A0A024FWD8_9STRA</name>
<evidence type="ECO:0000256" key="1">
    <source>
        <dbReference type="ARBA" id="ARBA00004123"/>
    </source>
</evidence>
<keyword evidence="2" id="KW-0539">Nucleus</keyword>
<sequence length="155" mass="18357">MWWEKNQADTHATIAYLKMKQTRIAEELEVEIEEEQEGALSDTDAQNEGESDDDDEEETPIYNPFNLLFGWDGNSILYWLYKLHGLGLEYKCELCGNHFYWGRRAFDRHFQEWRHVFGMRSLKIPNTKHFHDITPMQDAIKLRAILFASVNPVFL</sequence>
<feature type="region of interest" description="Disordered" evidence="3">
    <location>
        <begin position="31"/>
        <end position="61"/>
    </location>
</feature>
<dbReference type="AlphaFoldDB" id="A0A024FWD8"/>
<dbReference type="GO" id="GO:0003723">
    <property type="term" value="F:RNA binding"/>
    <property type="evidence" value="ECO:0007669"/>
    <property type="project" value="InterPro"/>
</dbReference>
<evidence type="ECO:0000256" key="2">
    <source>
        <dbReference type="ARBA" id="ARBA00023242"/>
    </source>
</evidence>
<comment type="subcellular location">
    <subcellularLocation>
        <location evidence="1">Nucleus</location>
    </subcellularLocation>
</comment>
<evidence type="ECO:0000313" key="6">
    <source>
        <dbReference type="Proteomes" id="UP000053237"/>
    </source>
</evidence>
<dbReference type="Proteomes" id="UP000053237">
    <property type="component" value="Unassembled WGS sequence"/>
</dbReference>
<protein>
    <recommendedName>
        <fullName evidence="4">Splicing factor SF3a60 /Prp9 subunit C-terminal domain-containing protein</fullName>
    </recommendedName>
</protein>
<organism evidence="5 6">
    <name type="scientific">Albugo candida</name>
    <dbReference type="NCBI Taxonomy" id="65357"/>
    <lineage>
        <taxon>Eukaryota</taxon>
        <taxon>Sar</taxon>
        <taxon>Stramenopiles</taxon>
        <taxon>Oomycota</taxon>
        <taxon>Peronosporomycetes</taxon>
        <taxon>Albuginales</taxon>
        <taxon>Albuginaceae</taxon>
        <taxon>Albugo</taxon>
    </lineage>
</organism>
<dbReference type="GO" id="GO:0000398">
    <property type="term" value="P:mRNA splicing, via spliceosome"/>
    <property type="evidence" value="ECO:0007669"/>
    <property type="project" value="InterPro"/>
</dbReference>
<proteinExistence type="predicted"/>
<dbReference type="PANTHER" id="PTHR12786">
    <property type="entry name" value="SPLICING FACTOR SF3A-RELATED"/>
    <property type="match status" value="1"/>
</dbReference>